<sequence length="127" mass="14405">MSRRGETGGLFGRNELHRKTAGCFRVYQENSNAVSHHSIRTEKQPVKVEPRQFCILSSPLHETSRHDTETQCRGRCDSGADGGGRSEWMIFRGTEIVEQTDLCSSSRSSRFSTSAANKHFETNAWRR</sequence>
<accession>A0A8X6WU43</accession>
<dbReference type="EMBL" id="BMAV01002554">
    <property type="protein sequence ID" value="GFY41512.1"/>
    <property type="molecule type" value="Genomic_DNA"/>
</dbReference>
<gene>
    <name evidence="1" type="ORF">TNIN_212811</name>
</gene>
<organism evidence="1 2">
    <name type="scientific">Trichonephila inaurata madagascariensis</name>
    <dbReference type="NCBI Taxonomy" id="2747483"/>
    <lineage>
        <taxon>Eukaryota</taxon>
        <taxon>Metazoa</taxon>
        <taxon>Ecdysozoa</taxon>
        <taxon>Arthropoda</taxon>
        <taxon>Chelicerata</taxon>
        <taxon>Arachnida</taxon>
        <taxon>Araneae</taxon>
        <taxon>Araneomorphae</taxon>
        <taxon>Entelegynae</taxon>
        <taxon>Araneoidea</taxon>
        <taxon>Nephilidae</taxon>
        <taxon>Trichonephila</taxon>
        <taxon>Trichonephila inaurata</taxon>
    </lineage>
</organism>
<dbReference type="AlphaFoldDB" id="A0A8X6WU43"/>
<comment type="caution">
    <text evidence="1">The sequence shown here is derived from an EMBL/GenBank/DDBJ whole genome shotgun (WGS) entry which is preliminary data.</text>
</comment>
<protein>
    <submittedName>
        <fullName evidence="1">Uncharacterized protein</fullName>
    </submittedName>
</protein>
<name>A0A8X6WU43_9ARAC</name>
<evidence type="ECO:0000313" key="1">
    <source>
        <dbReference type="EMBL" id="GFY41512.1"/>
    </source>
</evidence>
<reference evidence="1" key="1">
    <citation type="submission" date="2020-08" db="EMBL/GenBank/DDBJ databases">
        <title>Multicomponent nature underlies the extraordinary mechanical properties of spider dragline silk.</title>
        <authorList>
            <person name="Kono N."/>
            <person name="Nakamura H."/>
            <person name="Mori M."/>
            <person name="Yoshida Y."/>
            <person name="Ohtoshi R."/>
            <person name="Malay A.D."/>
            <person name="Moran D.A.P."/>
            <person name="Tomita M."/>
            <person name="Numata K."/>
            <person name="Arakawa K."/>
        </authorList>
    </citation>
    <scope>NUCLEOTIDE SEQUENCE</scope>
</reference>
<dbReference type="Proteomes" id="UP000886998">
    <property type="component" value="Unassembled WGS sequence"/>
</dbReference>
<evidence type="ECO:0000313" key="2">
    <source>
        <dbReference type="Proteomes" id="UP000886998"/>
    </source>
</evidence>
<keyword evidence="2" id="KW-1185">Reference proteome</keyword>
<proteinExistence type="predicted"/>